<dbReference type="InterPro" id="IPR005123">
    <property type="entry name" value="Oxoglu/Fe-dep_dioxygenase_dom"/>
</dbReference>
<protein>
    <submittedName>
        <fullName evidence="7">Thymine dioxygenase</fullName>
    </submittedName>
</protein>
<dbReference type="GO" id="GO:0046872">
    <property type="term" value="F:metal ion binding"/>
    <property type="evidence" value="ECO:0007669"/>
    <property type="project" value="UniProtKB-KW"/>
</dbReference>
<comment type="caution">
    <text evidence="7">The sequence shown here is derived from an EMBL/GenBank/DDBJ whole genome shotgun (WGS) entry which is preliminary data.</text>
</comment>
<evidence type="ECO:0000313" key="7">
    <source>
        <dbReference type="EMBL" id="KAK0472561.1"/>
    </source>
</evidence>
<keyword evidence="3 5" id="KW-0560">Oxidoreductase</keyword>
<name>A0AA39NVB8_9AGAR</name>
<dbReference type="PANTHER" id="PTHR10209">
    <property type="entry name" value="OXIDOREDUCTASE, 2OG-FE II OXYGENASE FAMILY PROTEIN"/>
    <property type="match status" value="1"/>
</dbReference>
<dbReference type="GO" id="GO:0051213">
    <property type="term" value="F:dioxygenase activity"/>
    <property type="evidence" value="ECO:0007669"/>
    <property type="project" value="UniProtKB-KW"/>
</dbReference>
<evidence type="ECO:0000256" key="4">
    <source>
        <dbReference type="ARBA" id="ARBA00023004"/>
    </source>
</evidence>
<dbReference type="Proteomes" id="UP001175228">
    <property type="component" value="Unassembled WGS sequence"/>
</dbReference>
<evidence type="ECO:0000313" key="8">
    <source>
        <dbReference type="Proteomes" id="UP001175228"/>
    </source>
</evidence>
<evidence type="ECO:0000259" key="6">
    <source>
        <dbReference type="PROSITE" id="PS51471"/>
    </source>
</evidence>
<evidence type="ECO:0000256" key="3">
    <source>
        <dbReference type="ARBA" id="ARBA00023002"/>
    </source>
</evidence>
<keyword evidence="2 5" id="KW-0479">Metal-binding</keyword>
<gene>
    <name evidence="7" type="ORF">EDD18DRAFT_1269667</name>
</gene>
<accession>A0AA39NVB8</accession>
<dbReference type="Pfam" id="PF03171">
    <property type="entry name" value="2OG-FeII_Oxy"/>
    <property type="match status" value="1"/>
</dbReference>
<dbReference type="Gene3D" id="2.60.120.330">
    <property type="entry name" value="B-lactam Antibiotic, Isopenicillin N Synthase, Chain"/>
    <property type="match status" value="1"/>
</dbReference>
<dbReference type="PANTHER" id="PTHR10209:SF804">
    <property type="entry name" value="FE2OG DIOXYGENASE DOMAIN-CONTAINING PROTEIN"/>
    <property type="match status" value="1"/>
</dbReference>
<keyword evidence="8" id="KW-1185">Reference proteome</keyword>
<evidence type="ECO:0000256" key="1">
    <source>
        <dbReference type="ARBA" id="ARBA00008056"/>
    </source>
</evidence>
<keyword evidence="7" id="KW-0223">Dioxygenase</keyword>
<dbReference type="PROSITE" id="PS51471">
    <property type="entry name" value="FE2OG_OXY"/>
    <property type="match status" value="1"/>
</dbReference>
<dbReference type="InterPro" id="IPR026992">
    <property type="entry name" value="DIOX_N"/>
</dbReference>
<dbReference type="Pfam" id="PF14226">
    <property type="entry name" value="DIOX_N"/>
    <property type="match status" value="1"/>
</dbReference>
<reference evidence="7" key="1">
    <citation type="submission" date="2023-06" db="EMBL/GenBank/DDBJ databases">
        <authorList>
            <consortium name="Lawrence Berkeley National Laboratory"/>
            <person name="Ahrendt S."/>
            <person name="Sahu N."/>
            <person name="Indic B."/>
            <person name="Wong-Bajracharya J."/>
            <person name="Merenyi Z."/>
            <person name="Ke H.-M."/>
            <person name="Monk M."/>
            <person name="Kocsube S."/>
            <person name="Drula E."/>
            <person name="Lipzen A."/>
            <person name="Balint B."/>
            <person name="Henrissat B."/>
            <person name="Andreopoulos B."/>
            <person name="Martin F.M."/>
            <person name="Harder C.B."/>
            <person name="Rigling D."/>
            <person name="Ford K.L."/>
            <person name="Foster G.D."/>
            <person name="Pangilinan J."/>
            <person name="Papanicolaou A."/>
            <person name="Barry K."/>
            <person name="LaButti K."/>
            <person name="Viragh M."/>
            <person name="Koriabine M."/>
            <person name="Yan M."/>
            <person name="Riley R."/>
            <person name="Champramary S."/>
            <person name="Plett K.L."/>
            <person name="Tsai I.J."/>
            <person name="Slot J."/>
            <person name="Sipos G."/>
            <person name="Plett J."/>
            <person name="Nagy L.G."/>
            <person name="Grigoriev I.V."/>
        </authorList>
    </citation>
    <scope>NUCLEOTIDE SEQUENCE</scope>
    <source>
        <strain evidence="7">HWK02</strain>
    </source>
</reference>
<comment type="similarity">
    <text evidence="1 5">Belongs to the iron/ascorbate-dependent oxidoreductase family.</text>
</comment>
<dbReference type="EMBL" id="JAUEPU010000264">
    <property type="protein sequence ID" value="KAK0472561.1"/>
    <property type="molecule type" value="Genomic_DNA"/>
</dbReference>
<evidence type="ECO:0000256" key="2">
    <source>
        <dbReference type="ARBA" id="ARBA00022723"/>
    </source>
</evidence>
<organism evidence="7 8">
    <name type="scientific">Armillaria luteobubalina</name>
    <dbReference type="NCBI Taxonomy" id="153913"/>
    <lineage>
        <taxon>Eukaryota</taxon>
        <taxon>Fungi</taxon>
        <taxon>Dikarya</taxon>
        <taxon>Basidiomycota</taxon>
        <taxon>Agaricomycotina</taxon>
        <taxon>Agaricomycetes</taxon>
        <taxon>Agaricomycetidae</taxon>
        <taxon>Agaricales</taxon>
        <taxon>Marasmiineae</taxon>
        <taxon>Physalacriaceae</taxon>
        <taxon>Armillaria</taxon>
    </lineage>
</organism>
<dbReference type="PRINTS" id="PR00682">
    <property type="entry name" value="IPNSYNTHASE"/>
</dbReference>
<evidence type="ECO:0000256" key="5">
    <source>
        <dbReference type="RuleBase" id="RU003682"/>
    </source>
</evidence>
<keyword evidence="4 5" id="KW-0408">Iron</keyword>
<dbReference type="AlphaFoldDB" id="A0AA39NVB8"/>
<sequence>MSSIVNYDHESGIPVVDFGPFRDGTRKQEVTDAVLKSFKEVGFVYLVNHGISQETIDGIIGWVRDGQEVFMETKMLAPHPPIGTHHHGYSPPGLEKIIQHEYDPDKIVESRKRTPDAKENFESGRENDEVMPNIWLPDGILPGFKEACLDYFWTCYEVELNIFRALALSLSVNEDYFTGYHTAADNQLRILHYFSVPVKDVEEGLTSHIGAHSDFGSMTMLLQDHAGGLEVEDPHNPGEFKAATPIPGALVINAGDFLMRWSNDTIRSTIHCVRAPKHMYGSDCMTQERYSIPYNQSMTINSVPGTWSETVPKKYEPIDSTEYLMKRLAMSYMRLQVFCILQRRKNFICCFCFY</sequence>
<dbReference type="InterPro" id="IPR027443">
    <property type="entry name" value="IPNS-like_sf"/>
</dbReference>
<feature type="domain" description="Fe2OG dioxygenase" evidence="6">
    <location>
        <begin position="184"/>
        <end position="302"/>
    </location>
</feature>
<proteinExistence type="inferred from homology"/>
<dbReference type="SUPFAM" id="SSF51197">
    <property type="entry name" value="Clavaminate synthase-like"/>
    <property type="match status" value="1"/>
</dbReference>
<dbReference type="InterPro" id="IPR044861">
    <property type="entry name" value="IPNS-like_FE2OG_OXY"/>
</dbReference>